<dbReference type="AlphaFoldDB" id="A0A8J2L5E0"/>
<feature type="non-terminal residue" evidence="2">
    <location>
        <position position="1"/>
    </location>
</feature>
<dbReference type="EMBL" id="CAJVCH010355675">
    <property type="protein sequence ID" value="CAG7815898.1"/>
    <property type="molecule type" value="Genomic_DNA"/>
</dbReference>
<dbReference type="Proteomes" id="UP000708208">
    <property type="component" value="Unassembled WGS sequence"/>
</dbReference>
<feature type="region of interest" description="Disordered" evidence="1">
    <location>
        <begin position="1"/>
        <end position="43"/>
    </location>
</feature>
<organism evidence="2 3">
    <name type="scientific">Allacma fusca</name>
    <dbReference type="NCBI Taxonomy" id="39272"/>
    <lineage>
        <taxon>Eukaryota</taxon>
        <taxon>Metazoa</taxon>
        <taxon>Ecdysozoa</taxon>
        <taxon>Arthropoda</taxon>
        <taxon>Hexapoda</taxon>
        <taxon>Collembola</taxon>
        <taxon>Symphypleona</taxon>
        <taxon>Sminthuridae</taxon>
        <taxon>Allacma</taxon>
    </lineage>
</organism>
<sequence length="94" mass="11048">PCSSQSLRDRERREREEGIVRGEYGEPQQLSERQHSRGKKNSEWLRTVRKRTFSYQVPSSPLTSLPFAKESKENPKEKYLGVDSLEPLPPHMYM</sequence>
<name>A0A8J2L5E0_9HEXA</name>
<feature type="compositionally biased region" description="Basic and acidic residues" evidence="1">
    <location>
        <begin position="7"/>
        <end position="24"/>
    </location>
</feature>
<feature type="region of interest" description="Disordered" evidence="1">
    <location>
        <begin position="66"/>
        <end position="94"/>
    </location>
</feature>
<evidence type="ECO:0000313" key="2">
    <source>
        <dbReference type="EMBL" id="CAG7815898.1"/>
    </source>
</evidence>
<protein>
    <submittedName>
        <fullName evidence="2">Uncharacterized protein</fullName>
    </submittedName>
</protein>
<accession>A0A8J2L5E0</accession>
<feature type="compositionally biased region" description="Basic and acidic residues" evidence="1">
    <location>
        <begin position="69"/>
        <end position="80"/>
    </location>
</feature>
<proteinExistence type="predicted"/>
<evidence type="ECO:0000256" key="1">
    <source>
        <dbReference type="SAM" id="MobiDB-lite"/>
    </source>
</evidence>
<comment type="caution">
    <text evidence="2">The sequence shown here is derived from an EMBL/GenBank/DDBJ whole genome shotgun (WGS) entry which is preliminary data.</text>
</comment>
<feature type="compositionally biased region" description="Basic and acidic residues" evidence="1">
    <location>
        <begin position="32"/>
        <end position="43"/>
    </location>
</feature>
<evidence type="ECO:0000313" key="3">
    <source>
        <dbReference type="Proteomes" id="UP000708208"/>
    </source>
</evidence>
<reference evidence="2" key="1">
    <citation type="submission" date="2021-06" db="EMBL/GenBank/DDBJ databases">
        <authorList>
            <person name="Hodson N. C."/>
            <person name="Mongue J. A."/>
            <person name="Jaron S. K."/>
        </authorList>
    </citation>
    <scope>NUCLEOTIDE SEQUENCE</scope>
</reference>
<keyword evidence="3" id="KW-1185">Reference proteome</keyword>
<gene>
    <name evidence="2" type="ORF">AFUS01_LOCUS26544</name>
</gene>